<name>A0ABD0YJ76_9HEMI</name>
<comment type="caution">
    <text evidence="1">The sequence shown here is derived from an EMBL/GenBank/DDBJ whole genome shotgun (WGS) entry which is preliminary data.</text>
</comment>
<gene>
    <name evidence="1" type="ORF">AAG570_004496</name>
</gene>
<protein>
    <submittedName>
        <fullName evidence="1">Uncharacterized protein</fullName>
    </submittedName>
</protein>
<keyword evidence="2" id="KW-1185">Reference proteome</keyword>
<organism evidence="1 2">
    <name type="scientific">Ranatra chinensis</name>
    <dbReference type="NCBI Taxonomy" id="642074"/>
    <lineage>
        <taxon>Eukaryota</taxon>
        <taxon>Metazoa</taxon>
        <taxon>Ecdysozoa</taxon>
        <taxon>Arthropoda</taxon>
        <taxon>Hexapoda</taxon>
        <taxon>Insecta</taxon>
        <taxon>Pterygota</taxon>
        <taxon>Neoptera</taxon>
        <taxon>Paraneoptera</taxon>
        <taxon>Hemiptera</taxon>
        <taxon>Heteroptera</taxon>
        <taxon>Panheteroptera</taxon>
        <taxon>Nepomorpha</taxon>
        <taxon>Nepidae</taxon>
        <taxon>Ranatrinae</taxon>
        <taxon>Ranatra</taxon>
    </lineage>
</organism>
<dbReference type="EMBL" id="JBFDAA010000016">
    <property type="protein sequence ID" value="KAL1117169.1"/>
    <property type="molecule type" value="Genomic_DNA"/>
</dbReference>
<dbReference type="Proteomes" id="UP001558652">
    <property type="component" value="Unassembled WGS sequence"/>
</dbReference>
<sequence length="137" mass="15512">MVSKIPCYSRTRSKERTEMGTCNLPPPTLQLPPVPRTPLKKPAYLERRWIGTLGERISWKAVVFRESLRRHSSKVHGYGVTDGLRRWATFKTAESLFPLPWSTRVTRVIDVTPTRALTSVVKSPKVNDAASPHYSPA</sequence>
<proteinExistence type="predicted"/>
<reference evidence="1 2" key="1">
    <citation type="submission" date="2024-07" db="EMBL/GenBank/DDBJ databases">
        <title>Chromosome-level genome assembly of the water stick insect Ranatra chinensis (Heteroptera: Nepidae).</title>
        <authorList>
            <person name="Liu X."/>
        </authorList>
    </citation>
    <scope>NUCLEOTIDE SEQUENCE [LARGE SCALE GENOMIC DNA]</scope>
    <source>
        <strain evidence="1">Cailab_2021Rc</strain>
        <tissue evidence="1">Muscle</tissue>
    </source>
</reference>
<accession>A0ABD0YJ76</accession>
<evidence type="ECO:0000313" key="1">
    <source>
        <dbReference type="EMBL" id="KAL1117169.1"/>
    </source>
</evidence>
<evidence type="ECO:0000313" key="2">
    <source>
        <dbReference type="Proteomes" id="UP001558652"/>
    </source>
</evidence>
<dbReference type="AlphaFoldDB" id="A0ABD0YJ76"/>